<dbReference type="AlphaFoldDB" id="A0A2G3PQ00"/>
<dbReference type="Pfam" id="PF19315">
    <property type="entry name" value="MC_hydratase"/>
    <property type="match status" value="1"/>
</dbReference>
<name>A0A2G3PQ00_WILMA</name>
<evidence type="ECO:0000313" key="1">
    <source>
        <dbReference type="EMBL" id="PHV67152.1"/>
    </source>
</evidence>
<sequence length="174" mass="19163">MSGVPSKAWDLSFVTGSENFFEDFVVGTVFDHARGRTIDNVDNLWITHTTLNTAEAHFNLPYAHGLMDGRFEERLVMGAVTIAVVIGLTSEDLSENAIADVGLTGVRLHNPVFEGDTLHARSEILELAPDSKREDAGLLTYRFEGRKGDDIPVVEGVRTVSIKRRPVRTTEGSH</sequence>
<proteinExistence type="predicted"/>
<gene>
    <name evidence="1" type="ORF">CSW57_13200</name>
</gene>
<dbReference type="PANTHER" id="PTHR43664">
    <property type="entry name" value="MONOAMINE OXIDASE-RELATED"/>
    <property type="match status" value="1"/>
</dbReference>
<dbReference type="Gene3D" id="3.10.129.10">
    <property type="entry name" value="Hotdog Thioesterase"/>
    <property type="match status" value="1"/>
</dbReference>
<dbReference type="RefSeq" id="WP_099383147.1">
    <property type="nucleotide sequence ID" value="NZ_PEBD01000008.1"/>
</dbReference>
<dbReference type="SUPFAM" id="SSF54637">
    <property type="entry name" value="Thioesterase/thiol ester dehydrase-isomerase"/>
    <property type="match status" value="1"/>
</dbReference>
<dbReference type="InterPro" id="IPR048274">
    <property type="entry name" value="MC_hydratase"/>
</dbReference>
<dbReference type="GO" id="GO:0016829">
    <property type="term" value="F:lyase activity"/>
    <property type="evidence" value="ECO:0007669"/>
    <property type="project" value="InterPro"/>
</dbReference>
<dbReference type="InterPro" id="IPR052342">
    <property type="entry name" value="MCH/BMMD"/>
</dbReference>
<reference evidence="1 2" key="1">
    <citation type="submission" date="2017-10" db="EMBL/GenBank/DDBJ databases">
        <title>The draft genome sequence of Williamsia sp. BULT 1.1 isolated from the semi-arid grassland soils from South Africa.</title>
        <authorList>
            <person name="Kabwe M.H."/>
            <person name="Govender N."/>
            <person name="Mutseka Lunga P."/>
            <person name="Vikram S."/>
            <person name="Makhalanyane T.P."/>
        </authorList>
    </citation>
    <scope>NUCLEOTIDE SEQUENCE [LARGE SCALE GENOMIC DNA]</scope>
    <source>
        <strain evidence="1 2">BULT 1.1</strain>
    </source>
</reference>
<dbReference type="InterPro" id="IPR029069">
    <property type="entry name" value="HotDog_dom_sf"/>
</dbReference>
<organism evidence="1 2">
    <name type="scientific">Williamsia marianensis</name>
    <dbReference type="NCBI Taxonomy" id="85044"/>
    <lineage>
        <taxon>Bacteria</taxon>
        <taxon>Bacillati</taxon>
        <taxon>Actinomycetota</taxon>
        <taxon>Actinomycetes</taxon>
        <taxon>Mycobacteriales</taxon>
        <taxon>Nocardiaceae</taxon>
        <taxon>Williamsia</taxon>
    </lineage>
</organism>
<accession>A0A2G3PQ00</accession>
<comment type="caution">
    <text evidence="1">The sequence shown here is derived from an EMBL/GenBank/DDBJ whole genome shotgun (WGS) entry which is preliminary data.</text>
</comment>
<dbReference type="EMBL" id="PEBD01000008">
    <property type="protein sequence ID" value="PHV67152.1"/>
    <property type="molecule type" value="Genomic_DNA"/>
</dbReference>
<protein>
    <submittedName>
        <fullName evidence="1">Acyl dehydratase</fullName>
    </submittedName>
</protein>
<evidence type="ECO:0000313" key="2">
    <source>
        <dbReference type="Proteomes" id="UP000225108"/>
    </source>
</evidence>
<dbReference type="Proteomes" id="UP000225108">
    <property type="component" value="Unassembled WGS sequence"/>
</dbReference>
<dbReference type="CDD" id="cd03451">
    <property type="entry name" value="FkbR2"/>
    <property type="match status" value="1"/>
</dbReference>
<dbReference type="PANTHER" id="PTHR43664:SF1">
    <property type="entry name" value="BETA-METHYLMALYL-COA DEHYDRATASE"/>
    <property type="match status" value="1"/>
</dbReference>